<name>A0A9X0BGZ8_9EURO</name>
<dbReference type="Proteomes" id="UP001147760">
    <property type="component" value="Unassembled WGS sequence"/>
</dbReference>
<organism evidence="1 2">
    <name type="scientific">Penicillium desertorum</name>
    <dbReference type="NCBI Taxonomy" id="1303715"/>
    <lineage>
        <taxon>Eukaryota</taxon>
        <taxon>Fungi</taxon>
        <taxon>Dikarya</taxon>
        <taxon>Ascomycota</taxon>
        <taxon>Pezizomycotina</taxon>
        <taxon>Eurotiomycetes</taxon>
        <taxon>Eurotiomycetidae</taxon>
        <taxon>Eurotiales</taxon>
        <taxon>Aspergillaceae</taxon>
        <taxon>Penicillium</taxon>
    </lineage>
</organism>
<dbReference type="EMBL" id="JAPWDO010000008">
    <property type="protein sequence ID" value="KAJ5458811.1"/>
    <property type="molecule type" value="Genomic_DNA"/>
</dbReference>
<evidence type="ECO:0000313" key="1">
    <source>
        <dbReference type="EMBL" id="KAJ5458811.1"/>
    </source>
</evidence>
<keyword evidence="2" id="KW-1185">Reference proteome</keyword>
<dbReference type="AlphaFoldDB" id="A0A9X0BGZ8"/>
<proteinExistence type="predicted"/>
<sequence length="84" mass="9346">MDETYKRFLAKGRIDLEALESRVNNIEYKLNSKGPLLLAGHAESKLKALYKACESLGIEGLNLSKAIKAENQPIKQLMDAITIN</sequence>
<reference evidence="1" key="2">
    <citation type="journal article" date="2023" name="IMA Fungus">
        <title>Comparative genomic study of the Penicillium genus elucidates a diverse pangenome and 15 lateral gene transfer events.</title>
        <authorList>
            <person name="Petersen C."/>
            <person name="Sorensen T."/>
            <person name="Nielsen M.R."/>
            <person name="Sondergaard T.E."/>
            <person name="Sorensen J.L."/>
            <person name="Fitzpatrick D.A."/>
            <person name="Frisvad J.C."/>
            <person name="Nielsen K.L."/>
        </authorList>
    </citation>
    <scope>NUCLEOTIDE SEQUENCE</scope>
    <source>
        <strain evidence="1">IBT 17660</strain>
    </source>
</reference>
<gene>
    <name evidence="1" type="ORF">N7530_010755</name>
</gene>
<protein>
    <submittedName>
        <fullName evidence="1">Uncharacterized protein</fullName>
    </submittedName>
</protein>
<evidence type="ECO:0000313" key="2">
    <source>
        <dbReference type="Proteomes" id="UP001147760"/>
    </source>
</evidence>
<comment type="caution">
    <text evidence="1">The sequence shown here is derived from an EMBL/GenBank/DDBJ whole genome shotgun (WGS) entry which is preliminary data.</text>
</comment>
<reference evidence="1" key="1">
    <citation type="submission" date="2022-12" db="EMBL/GenBank/DDBJ databases">
        <authorList>
            <person name="Petersen C."/>
        </authorList>
    </citation>
    <scope>NUCLEOTIDE SEQUENCE</scope>
    <source>
        <strain evidence="1">IBT 17660</strain>
    </source>
</reference>
<accession>A0A9X0BGZ8</accession>
<dbReference type="OrthoDB" id="2423195at2759"/>